<dbReference type="PANTHER" id="PTHR21685">
    <property type="entry name" value="TON-B BOX DOMAIN"/>
    <property type="match status" value="1"/>
</dbReference>
<dbReference type="GO" id="GO:0019902">
    <property type="term" value="F:phosphatase binding"/>
    <property type="evidence" value="ECO:0007669"/>
    <property type="project" value="InterPro"/>
</dbReference>
<feature type="region of interest" description="Disordered" evidence="1">
    <location>
        <begin position="319"/>
        <end position="362"/>
    </location>
</feature>
<dbReference type="AlphaFoldDB" id="A0A0E9X8V8"/>
<protein>
    <recommendedName>
        <fullName evidence="2">Phostensin/Taperin PP1-binding domain-containing protein</fullName>
    </recommendedName>
</protein>
<sequence length="381" mass="42539">MSRIYNLKTVASRTSPSVAEGKPEAQLLSLKIRQREHHAQTYDSEPQQPQGQLRSQMIRIQLEKQQLEMKLNQLYSQEAHEEPTAKQPVQKQLRPLQLKEQECNRTPQLTHCHQNIQQQDHDPHKQMAQPKDEEICNAQESVQPLQQRYANQRTPLKLNQLNQSNSRSSFTINPRSCPSPEKPPKNPEWSLTAPPPSASLSITPSQSSSLPPFSLRNSAAVQGKRGNTITINPRKSGTGPASLISPGVKELCPSASSATPHVTEEKGKKRYPTVEAIEVIGGYQIMEKSCLAKGSGTQKTVKVSFDELQLDRVFEYPSESSLLDSFPSPPLQGPETEEGKEAEEEEDEEDREEKGVFLLRSSRPAMAGVGRVLTVDESCHQ</sequence>
<dbReference type="Pfam" id="PF13914">
    <property type="entry name" value="Phostensin"/>
    <property type="match status" value="1"/>
</dbReference>
<dbReference type="EMBL" id="GBXM01010434">
    <property type="protein sequence ID" value="JAH98143.1"/>
    <property type="molecule type" value="Transcribed_RNA"/>
</dbReference>
<proteinExistence type="predicted"/>
<dbReference type="PANTHER" id="PTHR21685:SF0">
    <property type="entry name" value="PHOSTENSIN"/>
    <property type="match status" value="1"/>
</dbReference>
<feature type="compositionally biased region" description="Acidic residues" evidence="1">
    <location>
        <begin position="335"/>
        <end position="351"/>
    </location>
</feature>
<evidence type="ECO:0000259" key="2">
    <source>
        <dbReference type="Pfam" id="PF13914"/>
    </source>
</evidence>
<feature type="region of interest" description="Disordered" evidence="1">
    <location>
        <begin position="157"/>
        <end position="212"/>
    </location>
</feature>
<organism evidence="3">
    <name type="scientific">Anguilla anguilla</name>
    <name type="common">European freshwater eel</name>
    <name type="synonym">Muraena anguilla</name>
    <dbReference type="NCBI Taxonomy" id="7936"/>
    <lineage>
        <taxon>Eukaryota</taxon>
        <taxon>Metazoa</taxon>
        <taxon>Chordata</taxon>
        <taxon>Craniata</taxon>
        <taxon>Vertebrata</taxon>
        <taxon>Euteleostomi</taxon>
        <taxon>Actinopterygii</taxon>
        <taxon>Neopterygii</taxon>
        <taxon>Teleostei</taxon>
        <taxon>Anguilliformes</taxon>
        <taxon>Anguillidae</taxon>
        <taxon>Anguilla</taxon>
    </lineage>
</organism>
<dbReference type="InterPro" id="IPR026671">
    <property type="entry name" value="PPP1R18/Tprn"/>
</dbReference>
<evidence type="ECO:0000256" key="1">
    <source>
        <dbReference type="SAM" id="MobiDB-lite"/>
    </source>
</evidence>
<reference evidence="3" key="1">
    <citation type="submission" date="2014-11" db="EMBL/GenBank/DDBJ databases">
        <authorList>
            <person name="Amaro Gonzalez C."/>
        </authorList>
    </citation>
    <scope>NUCLEOTIDE SEQUENCE</scope>
</reference>
<feature type="compositionally biased region" description="Low complexity" evidence="1">
    <location>
        <begin position="198"/>
        <end position="212"/>
    </location>
</feature>
<accession>A0A0E9X8V8</accession>
<feature type="region of interest" description="Disordered" evidence="1">
    <location>
        <begin position="1"/>
        <end position="23"/>
    </location>
</feature>
<dbReference type="InterPro" id="IPR025907">
    <property type="entry name" value="Phostensin/Taperin_PP1-bd_dom"/>
</dbReference>
<reference evidence="3" key="2">
    <citation type="journal article" date="2015" name="Fish Shellfish Immunol.">
        <title>Early steps in the European eel (Anguilla anguilla)-Vibrio vulnificus interaction in the gills: Role of the RtxA13 toxin.</title>
        <authorList>
            <person name="Callol A."/>
            <person name="Pajuelo D."/>
            <person name="Ebbesson L."/>
            <person name="Teles M."/>
            <person name="MacKenzie S."/>
            <person name="Amaro C."/>
        </authorList>
    </citation>
    <scope>NUCLEOTIDE SEQUENCE</scope>
</reference>
<feature type="domain" description="Phostensin/Taperin PP1-binding" evidence="2">
    <location>
        <begin position="192"/>
        <end position="323"/>
    </location>
</feature>
<evidence type="ECO:0000313" key="3">
    <source>
        <dbReference type="EMBL" id="JAH98143.1"/>
    </source>
</evidence>
<name>A0A0E9X8V8_ANGAN</name>
<feature type="compositionally biased region" description="Low complexity" evidence="1">
    <location>
        <begin position="158"/>
        <end position="169"/>
    </location>
</feature>